<keyword evidence="4 6" id="KW-1133">Transmembrane helix</keyword>
<dbReference type="Pfam" id="PF11700">
    <property type="entry name" value="ATG22"/>
    <property type="match status" value="1"/>
</dbReference>
<dbReference type="AlphaFoldDB" id="A0A1T5C1E1"/>
<feature type="transmembrane region" description="Helical" evidence="6">
    <location>
        <begin position="287"/>
        <end position="305"/>
    </location>
</feature>
<dbReference type="InterPro" id="IPR024671">
    <property type="entry name" value="Atg22-like"/>
</dbReference>
<keyword evidence="9" id="KW-1185">Reference proteome</keyword>
<feature type="transmembrane region" description="Helical" evidence="6">
    <location>
        <begin position="317"/>
        <end position="335"/>
    </location>
</feature>
<dbReference type="Proteomes" id="UP000190150">
    <property type="component" value="Unassembled WGS sequence"/>
</dbReference>
<gene>
    <name evidence="8" type="ORF">SAMN05660841_01021</name>
</gene>
<dbReference type="EMBL" id="FUZF01000003">
    <property type="protein sequence ID" value="SKB53187.1"/>
    <property type="molecule type" value="Genomic_DNA"/>
</dbReference>
<evidence type="ECO:0000313" key="8">
    <source>
        <dbReference type="EMBL" id="SKB53187.1"/>
    </source>
</evidence>
<feature type="transmembrane region" description="Helical" evidence="6">
    <location>
        <begin position="20"/>
        <end position="40"/>
    </location>
</feature>
<dbReference type="InterPro" id="IPR036259">
    <property type="entry name" value="MFS_trans_sf"/>
</dbReference>
<feature type="transmembrane region" description="Helical" evidence="6">
    <location>
        <begin position="254"/>
        <end position="275"/>
    </location>
</feature>
<dbReference type="GO" id="GO:0022857">
    <property type="term" value="F:transmembrane transporter activity"/>
    <property type="evidence" value="ECO:0007669"/>
    <property type="project" value="InterPro"/>
</dbReference>
<accession>A0A1T5C1E1</accession>
<evidence type="ECO:0000256" key="3">
    <source>
        <dbReference type="ARBA" id="ARBA00022692"/>
    </source>
</evidence>
<dbReference type="GO" id="GO:0012505">
    <property type="term" value="C:endomembrane system"/>
    <property type="evidence" value="ECO:0007669"/>
    <property type="project" value="UniProtKB-SubCell"/>
</dbReference>
<feature type="transmembrane region" description="Helical" evidence="6">
    <location>
        <begin position="380"/>
        <end position="399"/>
    </location>
</feature>
<evidence type="ECO:0000313" key="9">
    <source>
        <dbReference type="Proteomes" id="UP000190150"/>
    </source>
</evidence>
<dbReference type="InterPro" id="IPR020846">
    <property type="entry name" value="MFS_dom"/>
</dbReference>
<feature type="transmembrane region" description="Helical" evidence="6">
    <location>
        <begin position="96"/>
        <end position="115"/>
    </location>
</feature>
<evidence type="ECO:0000256" key="5">
    <source>
        <dbReference type="ARBA" id="ARBA00023136"/>
    </source>
</evidence>
<feature type="transmembrane region" description="Helical" evidence="6">
    <location>
        <begin position="192"/>
        <end position="213"/>
    </location>
</feature>
<feature type="transmembrane region" description="Helical" evidence="6">
    <location>
        <begin position="121"/>
        <end position="139"/>
    </location>
</feature>
<evidence type="ECO:0000259" key="7">
    <source>
        <dbReference type="PROSITE" id="PS50850"/>
    </source>
</evidence>
<dbReference type="Gene3D" id="1.20.1250.20">
    <property type="entry name" value="MFS general substrate transporter like domains"/>
    <property type="match status" value="1"/>
</dbReference>
<dbReference type="PROSITE" id="PS50850">
    <property type="entry name" value="MFS"/>
    <property type="match status" value="1"/>
</dbReference>
<dbReference type="PANTHER" id="PTHR23519:SF1">
    <property type="entry name" value="AUTOPHAGY-RELATED PROTEIN 22"/>
    <property type="match status" value="1"/>
</dbReference>
<evidence type="ECO:0000256" key="6">
    <source>
        <dbReference type="SAM" id="Phobius"/>
    </source>
</evidence>
<reference evidence="9" key="1">
    <citation type="submission" date="2017-02" db="EMBL/GenBank/DDBJ databases">
        <authorList>
            <person name="Varghese N."/>
            <person name="Submissions S."/>
        </authorList>
    </citation>
    <scope>NUCLEOTIDE SEQUENCE [LARGE SCALE GENOMIC DNA]</scope>
    <source>
        <strain evidence="9">DSM 24091</strain>
    </source>
</reference>
<keyword evidence="5 6" id="KW-0472">Membrane</keyword>
<feature type="domain" description="Major facilitator superfamily (MFS) profile" evidence="7">
    <location>
        <begin position="250"/>
        <end position="440"/>
    </location>
</feature>
<dbReference type="SUPFAM" id="SSF103473">
    <property type="entry name" value="MFS general substrate transporter"/>
    <property type="match status" value="1"/>
</dbReference>
<dbReference type="InterPro" id="IPR050495">
    <property type="entry name" value="ATG22/LtaA_families"/>
</dbReference>
<feature type="transmembrane region" description="Helical" evidence="6">
    <location>
        <begin position="60"/>
        <end position="84"/>
    </location>
</feature>
<keyword evidence="3 6" id="KW-0812">Transmembrane</keyword>
<protein>
    <submittedName>
        <fullName evidence="8">MFS transporter, UMF1 family</fullName>
    </submittedName>
</protein>
<dbReference type="OrthoDB" id="9768783at2"/>
<evidence type="ECO:0000256" key="1">
    <source>
        <dbReference type="ARBA" id="ARBA00004127"/>
    </source>
</evidence>
<feature type="transmembrane region" description="Helical" evidence="6">
    <location>
        <begin position="405"/>
        <end position="425"/>
    </location>
</feature>
<dbReference type="STRING" id="1513896.SAMN05660841_01021"/>
<keyword evidence="2" id="KW-0813">Transport</keyword>
<organism evidence="8 9">
    <name type="scientific">Sphingobacterium nematocida</name>
    <dbReference type="NCBI Taxonomy" id="1513896"/>
    <lineage>
        <taxon>Bacteria</taxon>
        <taxon>Pseudomonadati</taxon>
        <taxon>Bacteroidota</taxon>
        <taxon>Sphingobacteriia</taxon>
        <taxon>Sphingobacteriales</taxon>
        <taxon>Sphingobacteriaceae</taxon>
        <taxon>Sphingobacterium</taxon>
    </lineage>
</organism>
<feature type="transmembrane region" description="Helical" evidence="6">
    <location>
        <begin position="160"/>
        <end position="180"/>
    </location>
</feature>
<proteinExistence type="predicted"/>
<evidence type="ECO:0000256" key="2">
    <source>
        <dbReference type="ARBA" id="ARBA00022448"/>
    </source>
</evidence>
<dbReference type="RefSeq" id="WP_079641829.1">
    <property type="nucleotide sequence ID" value="NZ_FUZF01000003.1"/>
</dbReference>
<evidence type="ECO:0000256" key="4">
    <source>
        <dbReference type="ARBA" id="ARBA00022989"/>
    </source>
</evidence>
<sequence>MQDYKKNDKKLIRSWAMFDWANSAYNLVITSTIFPIYYIAITSSKSGEDDWVNFFGFEVINTVLSNYALAFAYLTMVLALPFLSAHADANGRKMQVMKTFTYLGAFACMGLFFFKLDTLELGIICFTLAAMGYIGGVAINNSYLPVIATPDQQDAVSAKGFAYGYVGCVTIQVICFVFVLKPEWFGIVDKSFPARLSFLLVGLWWLGFSLIPFRRLPNNHPSEHAFGKGLRKRVRSEFASVWQQIKGNKGIRRFLPAYFFNSVGVQTIMVVATMFGQKELDLAQESLIITIILIQLIAIVGAYLMSSLAKYLGNIKVLMLVTLLWAGICIGSYYLSNAAQFYGMACMVGLLMGGIQSLSRSTYSKLLPQDMEDTTSFFSFYDITEKLAIVVGLFIFGFIEQMTHNIRYSALSLSVFFVLGFLLLIRALKYNTFLKQVSNG</sequence>
<comment type="subcellular location">
    <subcellularLocation>
        <location evidence="1">Endomembrane system</location>
        <topology evidence="1">Multi-pass membrane protein</topology>
    </subcellularLocation>
</comment>
<dbReference type="PANTHER" id="PTHR23519">
    <property type="entry name" value="AUTOPHAGY-RELATED PROTEIN 22"/>
    <property type="match status" value="1"/>
</dbReference>
<name>A0A1T5C1E1_9SPHI</name>